<dbReference type="AlphaFoldDB" id="A0A9P8T6N1"/>
<accession>A0A9P8T6N1</accession>
<organism evidence="1 2">
    <name type="scientific">Ogataea philodendri</name>
    <dbReference type="NCBI Taxonomy" id="1378263"/>
    <lineage>
        <taxon>Eukaryota</taxon>
        <taxon>Fungi</taxon>
        <taxon>Dikarya</taxon>
        <taxon>Ascomycota</taxon>
        <taxon>Saccharomycotina</taxon>
        <taxon>Pichiomycetes</taxon>
        <taxon>Pichiales</taxon>
        <taxon>Pichiaceae</taxon>
        <taxon>Ogataea</taxon>
    </lineage>
</organism>
<name>A0A9P8T6N1_9ASCO</name>
<keyword evidence="2" id="KW-1185">Reference proteome</keyword>
<reference evidence="1" key="2">
    <citation type="submission" date="2021-01" db="EMBL/GenBank/DDBJ databases">
        <authorList>
            <person name="Schikora-Tamarit M.A."/>
        </authorList>
    </citation>
    <scope>NUCLEOTIDE SEQUENCE</scope>
    <source>
        <strain evidence="1">CBS6075</strain>
    </source>
</reference>
<dbReference type="GeneID" id="70233717"/>
<protein>
    <submittedName>
        <fullName evidence="1">Uncharacterized protein</fullName>
    </submittedName>
</protein>
<dbReference type="RefSeq" id="XP_046062410.1">
    <property type="nucleotide sequence ID" value="XM_046202545.1"/>
</dbReference>
<dbReference type="Proteomes" id="UP000769157">
    <property type="component" value="Unassembled WGS sequence"/>
</dbReference>
<evidence type="ECO:0000313" key="1">
    <source>
        <dbReference type="EMBL" id="KAH3667996.1"/>
    </source>
</evidence>
<gene>
    <name evidence="1" type="ORF">OGAPHI_001750</name>
</gene>
<comment type="caution">
    <text evidence="1">The sequence shown here is derived from an EMBL/GenBank/DDBJ whole genome shotgun (WGS) entry which is preliminary data.</text>
</comment>
<evidence type="ECO:0000313" key="2">
    <source>
        <dbReference type="Proteomes" id="UP000769157"/>
    </source>
</evidence>
<dbReference type="EMBL" id="JAEUBE010000158">
    <property type="protein sequence ID" value="KAH3667996.1"/>
    <property type="molecule type" value="Genomic_DNA"/>
</dbReference>
<sequence length="279" mass="29781">MITLASLLAGIPSPPLRFANERGPEGGALRFTPSIPSDSDPSSNLTCCFSVGSGATGCCAGSAGCALKFGFLSLWISPKTLWINSSVIISPKSALNSSIMFMGLLSLEINTRINSATYSESSVTFISANLALNSCFRCWNVSSGRTLILYILLFNPSPSFSLIFSLKLGSIVFDISGDTATLLTAVSEDAALKLFTTAPARSYEMFLTGPMYGTLGGGVSFVLELLSAAFLGMWYELRLDDFSVLSIVLNGWSRDPQNRFQAGPSSNEFIELLSVSSKF</sequence>
<reference evidence="1" key="1">
    <citation type="journal article" date="2021" name="Open Biol.">
        <title>Shared evolutionary footprints suggest mitochondrial oxidative damage underlies multiple complex I losses in fungi.</title>
        <authorList>
            <person name="Schikora-Tamarit M.A."/>
            <person name="Marcet-Houben M."/>
            <person name="Nosek J."/>
            <person name="Gabaldon T."/>
        </authorList>
    </citation>
    <scope>NUCLEOTIDE SEQUENCE</scope>
    <source>
        <strain evidence="1">CBS6075</strain>
    </source>
</reference>
<proteinExistence type="predicted"/>